<evidence type="ECO:0008006" key="3">
    <source>
        <dbReference type="Google" id="ProtNLM"/>
    </source>
</evidence>
<comment type="caution">
    <text evidence="2">The sequence shown here is derived from an EMBL/GenBank/DDBJ whole genome shotgun (WGS) entry which is preliminary data.</text>
</comment>
<accession>X1RCB6</accession>
<dbReference type="Gene3D" id="3.60.10.10">
    <property type="entry name" value="Endonuclease/exonuclease/phosphatase"/>
    <property type="match status" value="1"/>
</dbReference>
<proteinExistence type="predicted"/>
<evidence type="ECO:0000256" key="1">
    <source>
        <dbReference type="SAM" id="Phobius"/>
    </source>
</evidence>
<evidence type="ECO:0000313" key="2">
    <source>
        <dbReference type="EMBL" id="GAI78387.1"/>
    </source>
</evidence>
<feature type="transmembrane region" description="Helical" evidence="1">
    <location>
        <begin position="7"/>
        <end position="27"/>
    </location>
</feature>
<name>X1RCB6_9ZZZZ</name>
<dbReference type="SUPFAM" id="SSF56219">
    <property type="entry name" value="DNase I-like"/>
    <property type="match status" value="1"/>
</dbReference>
<gene>
    <name evidence="2" type="ORF">S12H4_16436</name>
</gene>
<dbReference type="InterPro" id="IPR036691">
    <property type="entry name" value="Endo/exonu/phosph_ase_sf"/>
</dbReference>
<dbReference type="EMBL" id="BARW01007947">
    <property type="protein sequence ID" value="GAI78387.1"/>
    <property type="molecule type" value="Genomic_DNA"/>
</dbReference>
<feature type="non-terminal residue" evidence="2">
    <location>
        <position position="162"/>
    </location>
</feature>
<organism evidence="2">
    <name type="scientific">marine sediment metagenome</name>
    <dbReference type="NCBI Taxonomy" id="412755"/>
    <lineage>
        <taxon>unclassified sequences</taxon>
        <taxon>metagenomes</taxon>
        <taxon>ecological metagenomes</taxon>
    </lineage>
</organism>
<keyword evidence="1" id="KW-0812">Transmembrane</keyword>
<protein>
    <recommendedName>
        <fullName evidence="3">Endonuclease/exonuclease/phosphatase domain-containing protein</fullName>
    </recommendedName>
</protein>
<reference evidence="2" key="1">
    <citation type="journal article" date="2014" name="Front. Microbiol.">
        <title>High frequency of phylogenetically diverse reductive dehalogenase-homologous genes in deep subseafloor sedimentary metagenomes.</title>
        <authorList>
            <person name="Kawai M."/>
            <person name="Futagami T."/>
            <person name="Toyoda A."/>
            <person name="Takaki Y."/>
            <person name="Nishi S."/>
            <person name="Hori S."/>
            <person name="Arai W."/>
            <person name="Tsubouchi T."/>
            <person name="Morono Y."/>
            <person name="Uchiyama I."/>
            <person name="Ito T."/>
            <person name="Fujiyama A."/>
            <person name="Inagaki F."/>
            <person name="Takami H."/>
        </authorList>
    </citation>
    <scope>NUCLEOTIDE SEQUENCE</scope>
    <source>
        <strain evidence="2">Expedition CK06-06</strain>
    </source>
</reference>
<dbReference type="AlphaFoldDB" id="X1RCB6"/>
<keyword evidence="1" id="KW-0472">Membrane</keyword>
<keyword evidence="1" id="KW-1133">Transmembrane helix</keyword>
<sequence>MKIIKTLGFVILVLVVLFGLFLGYFSLTDYNPEERILIFKSDEPDTLNAENLNLSFLCWNIGYGGLGKEMDFFYDGGSHVRTSKKITVNNLDKINDFLVKNDSIDFILLQEVDTHSKRSYFVDETEAIGNVVPDYFQSFTTNYFVKFVPVPPTNPMGKVTSG</sequence>